<dbReference type="InterPro" id="IPR036188">
    <property type="entry name" value="FAD/NAD-bd_sf"/>
</dbReference>
<geneLocation type="plasmid" evidence="1 2">
    <name>unnamed1</name>
</geneLocation>
<keyword evidence="1" id="KW-0614">Plasmid</keyword>
<accession>A0A6N1XA29</accession>
<dbReference type="RefSeq" id="WP_175506374.1">
    <property type="nucleotide sequence ID" value="NZ_CP054841.1"/>
</dbReference>
<proteinExistence type="predicted"/>
<dbReference type="Pfam" id="PF13738">
    <property type="entry name" value="Pyr_redox_3"/>
    <property type="match status" value="1"/>
</dbReference>
<reference evidence="1 2" key="1">
    <citation type="submission" date="2020-06" db="EMBL/GenBank/DDBJ databases">
        <title>Acidovorax antarctica sp. nov., isolated from Corinth ice sheet soil, Antarctic Fields Peninsula.</title>
        <authorList>
            <person name="Xu Q."/>
            <person name="Peng F."/>
        </authorList>
    </citation>
    <scope>NUCLEOTIDE SEQUENCE [LARGE SCALE GENOMIC DNA]</scope>
    <source>
        <strain evidence="1 2">16-35-5</strain>
        <plasmid evidence="1 2">unnamed1</plasmid>
    </source>
</reference>
<organism evidence="1 2">
    <name type="scientific">Comamonas antarctica</name>
    <dbReference type="NCBI Taxonomy" id="2743470"/>
    <lineage>
        <taxon>Bacteria</taxon>
        <taxon>Pseudomonadati</taxon>
        <taxon>Pseudomonadota</taxon>
        <taxon>Betaproteobacteria</taxon>
        <taxon>Burkholderiales</taxon>
        <taxon>Comamonadaceae</taxon>
        <taxon>Comamonas</taxon>
    </lineage>
</organism>
<dbReference type="Proteomes" id="UP000509579">
    <property type="component" value="Plasmid unnamed1"/>
</dbReference>
<dbReference type="SUPFAM" id="SSF51905">
    <property type="entry name" value="FAD/NAD(P)-binding domain"/>
    <property type="match status" value="1"/>
</dbReference>
<name>A0A6N1XA29_9BURK</name>
<dbReference type="EMBL" id="CP054841">
    <property type="protein sequence ID" value="QKV55588.1"/>
    <property type="molecule type" value="Genomic_DNA"/>
</dbReference>
<gene>
    <name evidence="1" type="ORF">HUK68_22025</name>
</gene>
<sequence>MSNSSFTTAEQALAAAVRRDMQLLRDAPADWVPPRAGTDHDVFIVGGGQSGMAMGLALRRAGIGRIATIDQNAAGREGVWSTVARMPTLRTAKALTGPESGIGALSFEAWYSATQGAAAYAALERIPRLAWADYLRWYRAATGSAIRNETRLLDIEALPGRGLQLTLRLPDGRIATEVTRKLVLSTGVDGCGVPRIPPQVREALAPTRYSHTHAPLPDLAGQRVAVLGAGASAFDAAATALEQGAAEVHLFARRADIARGSRMKAFSHVGAFEFFHTLPDADRWQLMRAYRASGGAPPRHAVQRAAAFDNFHLHLGSEWHELREQGEHIVLDASDGRFVFDHLVLGTGYAVDLAARPELARIAPQIATWARHYRPEWGNPDAELGRHPYLDAGFAFTEADPGSAPWLADIHCLGAPAMASHGRPVGDTGSLRHNVPRLVSAIGRDLFLADREWQVRHLQRVEGDEMDGSEYADRVWGVGVRALSAADN</sequence>
<dbReference type="KEGG" id="aant:HUK68_22025"/>
<protein>
    <submittedName>
        <fullName evidence="1">NAD(P)/FAD-dependent oxidoreductase</fullName>
    </submittedName>
</protein>
<evidence type="ECO:0000313" key="2">
    <source>
        <dbReference type="Proteomes" id="UP000509579"/>
    </source>
</evidence>
<dbReference type="Gene3D" id="3.50.50.60">
    <property type="entry name" value="FAD/NAD(P)-binding domain"/>
    <property type="match status" value="1"/>
</dbReference>
<dbReference type="AlphaFoldDB" id="A0A6N1XA29"/>
<evidence type="ECO:0000313" key="1">
    <source>
        <dbReference type="EMBL" id="QKV55588.1"/>
    </source>
</evidence>
<keyword evidence="2" id="KW-1185">Reference proteome</keyword>